<feature type="transmembrane region" description="Helical" evidence="1">
    <location>
        <begin position="95"/>
        <end position="117"/>
    </location>
</feature>
<name>A0A4Y4D4K5_KOCVA</name>
<accession>A0A4Y4D4K5</accession>
<feature type="transmembrane region" description="Helical" evidence="1">
    <location>
        <begin position="26"/>
        <end position="44"/>
    </location>
</feature>
<protein>
    <recommendedName>
        <fullName evidence="4">DUF805 domain-containing protein</fullName>
    </recommendedName>
</protein>
<dbReference type="PANTHER" id="PTHR34980:SF2">
    <property type="entry name" value="INNER MEMBRANE PROTEIN YHAH-RELATED"/>
    <property type="match status" value="1"/>
</dbReference>
<dbReference type="GO" id="GO:0005886">
    <property type="term" value="C:plasma membrane"/>
    <property type="evidence" value="ECO:0007669"/>
    <property type="project" value="TreeGrafter"/>
</dbReference>
<feature type="transmembrane region" description="Helical" evidence="1">
    <location>
        <begin position="64"/>
        <end position="83"/>
    </location>
</feature>
<evidence type="ECO:0000313" key="2">
    <source>
        <dbReference type="EMBL" id="GEC98889.1"/>
    </source>
</evidence>
<keyword evidence="1" id="KW-0812">Transmembrane</keyword>
<keyword evidence="1" id="KW-0472">Membrane</keyword>
<sequence length="128" mass="14295">MGPLRAVGNFFRKGTTFSGRASRSEYWWIALYVALLSVVQQVLLDRRSKKPHAPEKQRHQPRVLPVLGALAGVTALVTCNVSLSVRRLHDVNRSGWWFLLTFIPGLGTVALMVLSSLPSNPRGARFDR</sequence>
<dbReference type="PANTHER" id="PTHR34980">
    <property type="entry name" value="INNER MEMBRANE PROTEIN-RELATED-RELATED"/>
    <property type="match status" value="1"/>
</dbReference>
<proteinExistence type="predicted"/>
<reference evidence="2 3" key="1">
    <citation type="submission" date="2019-06" db="EMBL/GenBank/DDBJ databases">
        <title>Whole genome shotgun sequence of Kocuria varians NBRC 15358.</title>
        <authorList>
            <person name="Hosoyama A."/>
            <person name="Uohara A."/>
            <person name="Ohji S."/>
            <person name="Ichikawa N."/>
        </authorList>
    </citation>
    <scope>NUCLEOTIDE SEQUENCE [LARGE SCALE GENOMIC DNA]</scope>
    <source>
        <strain evidence="2 3">NBRC 15358</strain>
    </source>
</reference>
<evidence type="ECO:0000256" key="1">
    <source>
        <dbReference type="SAM" id="Phobius"/>
    </source>
</evidence>
<organism evidence="2 3">
    <name type="scientific">Kocuria varians</name>
    <name type="common">Micrococcus varians</name>
    <dbReference type="NCBI Taxonomy" id="1272"/>
    <lineage>
        <taxon>Bacteria</taxon>
        <taxon>Bacillati</taxon>
        <taxon>Actinomycetota</taxon>
        <taxon>Actinomycetes</taxon>
        <taxon>Micrococcales</taxon>
        <taxon>Micrococcaceae</taxon>
        <taxon>Kocuria</taxon>
    </lineage>
</organism>
<dbReference type="Proteomes" id="UP000315730">
    <property type="component" value="Unassembled WGS sequence"/>
</dbReference>
<evidence type="ECO:0000313" key="3">
    <source>
        <dbReference type="Proteomes" id="UP000315730"/>
    </source>
</evidence>
<dbReference type="Pfam" id="PF05656">
    <property type="entry name" value="DUF805"/>
    <property type="match status" value="1"/>
</dbReference>
<dbReference type="OrthoDB" id="9812349at2"/>
<gene>
    <name evidence="2" type="ORF">KVA01_10440</name>
</gene>
<evidence type="ECO:0008006" key="4">
    <source>
        <dbReference type="Google" id="ProtNLM"/>
    </source>
</evidence>
<dbReference type="AlphaFoldDB" id="A0A4Y4D4K5"/>
<comment type="caution">
    <text evidence="2">The sequence shown here is derived from an EMBL/GenBank/DDBJ whole genome shotgun (WGS) entry which is preliminary data.</text>
</comment>
<dbReference type="InterPro" id="IPR008523">
    <property type="entry name" value="DUF805"/>
</dbReference>
<dbReference type="EMBL" id="BJNW01000007">
    <property type="protein sequence ID" value="GEC98889.1"/>
    <property type="molecule type" value="Genomic_DNA"/>
</dbReference>
<keyword evidence="1" id="KW-1133">Transmembrane helix</keyword>
<dbReference type="RefSeq" id="WP_141269206.1">
    <property type="nucleotide sequence ID" value="NZ_BJNW01000007.1"/>
</dbReference>
<dbReference type="STRING" id="1272.GCA_900014985_00345"/>
<keyword evidence="3" id="KW-1185">Reference proteome</keyword>